<keyword evidence="2" id="KW-1185">Reference proteome</keyword>
<gene>
    <name evidence="1" type="ORF">SAMN05443572_11696</name>
</gene>
<dbReference type="Proteomes" id="UP000183760">
    <property type="component" value="Unassembled WGS sequence"/>
</dbReference>
<reference evidence="1 2" key="1">
    <citation type="submission" date="2016-10" db="EMBL/GenBank/DDBJ databases">
        <authorList>
            <person name="Varghese N."/>
            <person name="Submissions S."/>
        </authorList>
    </citation>
    <scope>NUCLEOTIDE SEQUENCE [LARGE SCALE GENOMIC DNA]</scope>
    <source>
        <strain evidence="1 2">DSM 16525</strain>
    </source>
</reference>
<evidence type="ECO:0000313" key="1">
    <source>
        <dbReference type="EMBL" id="SEU41132.1"/>
    </source>
</evidence>
<proteinExistence type="predicted"/>
<comment type="caution">
    <text evidence="1">The sequence shown here is derived from an EMBL/GenBank/DDBJ whole genome shotgun (WGS) entry which is preliminary data.</text>
</comment>
<name>A0ABY1CY30_MYXFU</name>
<evidence type="ECO:0000313" key="2">
    <source>
        <dbReference type="Proteomes" id="UP000183760"/>
    </source>
</evidence>
<sequence>MLAFTQPDAALGALREVTASRSWGNFTPHS</sequence>
<dbReference type="EMBL" id="FOIB01000016">
    <property type="protein sequence ID" value="SEU41132.1"/>
    <property type="molecule type" value="Genomic_DNA"/>
</dbReference>
<protein>
    <submittedName>
        <fullName evidence="1">Uncharacterized protein</fullName>
    </submittedName>
</protein>
<organism evidence="1 2">
    <name type="scientific">Myxococcus fulvus</name>
    <dbReference type="NCBI Taxonomy" id="33"/>
    <lineage>
        <taxon>Bacteria</taxon>
        <taxon>Pseudomonadati</taxon>
        <taxon>Myxococcota</taxon>
        <taxon>Myxococcia</taxon>
        <taxon>Myxococcales</taxon>
        <taxon>Cystobacterineae</taxon>
        <taxon>Myxococcaceae</taxon>
        <taxon>Myxococcus</taxon>
    </lineage>
</organism>
<accession>A0ABY1CY30</accession>